<dbReference type="InterPro" id="IPR036938">
    <property type="entry name" value="PAP2/HPO_sf"/>
</dbReference>
<comment type="caution">
    <text evidence="3">The sequence shown here is derived from an EMBL/GenBank/DDBJ whole genome shotgun (WGS) entry which is preliminary data.</text>
</comment>
<dbReference type="Proteomes" id="UP001619911">
    <property type="component" value="Unassembled WGS sequence"/>
</dbReference>
<evidence type="ECO:0000313" key="4">
    <source>
        <dbReference type="Proteomes" id="UP001619911"/>
    </source>
</evidence>
<proteinExistence type="predicted"/>
<dbReference type="EMBL" id="JAUIYO010000002">
    <property type="protein sequence ID" value="MFK2825204.1"/>
    <property type="molecule type" value="Genomic_DNA"/>
</dbReference>
<dbReference type="RefSeq" id="WP_404315499.1">
    <property type="nucleotide sequence ID" value="NZ_JAUIYO010000002.1"/>
</dbReference>
<keyword evidence="1" id="KW-1133">Transmembrane helix</keyword>
<feature type="transmembrane region" description="Helical" evidence="1">
    <location>
        <begin position="150"/>
        <end position="172"/>
    </location>
</feature>
<keyword evidence="4" id="KW-1185">Reference proteome</keyword>
<accession>A0ABW8I7L7</accession>
<dbReference type="SMART" id="SM00014">
    <property type="entry name" value="acidPPc"/>
    <property type="match status" value="1"/>
</dbReference>
<feature type="transmembrane region" description="Helical" evidence="1">
    <location>
        <begin position="80"/>
        <end position="97"/>
    </location>
</feature>
<evidence type="ECO:0000313" key="3">
    <source>
        <dbReference type="EMBL" id="MFK2825204.1"/>
    </source>
</evidence>
<feature type="transmembrane region" description="Helical" evidence="1">
    <location>
        <begin position="43"/>
        <end position="73"/>
    </location>
</feature>
<organism evidence="3 4">
    <name type="scientific">Bacillus lumedeiriae</name>
    <dbReference type="NCBI Taxonomy" id="3058829"/>
    <lineage>
        <taxon>Bacteria</taxon>
        <taxon>Bacillati</taxon>
        <taxon>Bacillota</taxon>
        <taxon>Bacilli</taxon>
        <taxon>Bacillales</taxon>
        <taxon>Bacillaceae</taxon>
        <taxon>Bacillus</taxon>
    </lineage>
</organism>
<keyword evidence="1" id="KW-0472">Membrane</keyword>
<dbReference type="PANTHER" id="PTHR14969">
    <property type="entry name" value="SPHINGOSINE-1-PHOSPHATE PHOSPHOHYDROLASE"/>
    <property type="match status" value="1"/>
</dbReference>
<evidence type="ECO:0000256" key="1">
    <source>
        <dbReference type="SAM" id="Phobius"/>
    </source>
</evidence>
<feature type="domain" description="Phosphatidic acid phosphatase type 2/haloperoxidase" evidence="2">
    <location>
        <begin position="82"/>
        <end position="193"/>
    </location>
</feature>
<protein>
    <submittedName>
        <fullName evidence="3">Phosphatase PAP2 family protein</fullName>
    </submittedName>
</protein>
<dbReference type="SUPFAM" id="SSF48317">
    <property type="entry name" value="Acid phosphatase/Vanadium-dependent haloperoxidase"/>
    <property type="match status" value="1"/>
</dbReference>
<dbReference type="Pfam" id="PF01569">
    <property type="entry name" value="PAP2"/>
    <property type="match status" value="1"/>
</dbReference>
<feature type="transmembrane region" description="Helical" evidence="1">
    <location>
        <begin position="178"/>
        <end position="196"/>
    </location>
</feature>
<dbReference type="PANTHER" id="PTHR14969:SF13">
    <property type="entry name" value="AT30094P"/>
    <property type="match status" value="1"/>
</dbReference>
<dbReference type="InterPro" id="IPR000326">
    <property type="entry name" value="PAP2/HPO"/>
</dbReference>
<dbReference type="CDD" id="cd03392">
    <property type="entry name" value="PAP2_like_2"/>
    <property type="match status" value="1"/>
</dbReference>
<dbReference type="Gene3D" id="1.20.144.10">
    <property type="entry name" value="Phosphatidic acid phosphatase type 2/haloperoxidase"/>
    <property type="match status" value="2"/>
</dbReference>
<keyword evidence="1" id="KW-0812">Transmembrane</keyword>
<sequence length="206" mass="23623">MKKLFFWISLIVLAGLMLNIEQPLLQKYDVKIILFFEGIRTEFLNGLFYLFTEIGSFKVLLPVAIIVSIVLVVKKLYREAFFVMLVFWGVRGANRLLKELFERERPSFNAIIEAGSYSFPSGHAMNSTAFLGFLFYLLTHIFKIGKKRLFIWLAVTIATVTLIAVSRVYLGVHYLTDIAAGACGGYLFLIFIIYLYEFSSDRKVLV</sequence>
<evidence type="ECO:0000259" key="2">
    <source>
        <dbReference type="SMART" id="SM00014"/>
    </source>
</evidence>
<feature type="transmembrane region" description="Helical" evidence="1">
    <location>
        <begin position="117"/>
        <end position="138"/>
    </location>
</feature>
<gene>
    <name evidence="3" type="ORF">QYG89_05825</name>
</gene>
<name>A0ABW8I7L7_9BACI</name>
<reference evidence="3 4" key="1">
    <citation type="submission" date="2023-07" db="EMBL/GenBank/DDBJ databases">
        <title>Bacillus lucianemedeirus sp. nov, a new species isolated from an immunobiological production facility.</title>
        <authorList>
            <person name="Costa L.V."/>
            <person name="Miranda R.V.S.L."/>
            <person name="Brandao M.L.L."/>
            <person name="Reis C.M.F."/>
            <person name="Frazao A.M."/>
            <person name="Cruz F.V."/>
            <person name="Baio P.V.P."/>
            <person name="Veras J.F.C."/>
            <person name="Ramos J.N."/>
            <person name="Vieira V."/>
        </authorList>
    </citation>
    <scope>NUCLEOTIDE SEQUENCE [LARGE SCALE GENOMIC DNA]</scope>
    <source>
        <strain evidence="3 4">B190/17</strain>
    </source>
</reference>